<keyword evidence="1" id="KW-1133">Transmembrane helix</keyword>
<gene>
    <name evidence="2" type="ORF">SAMN02745716_1960</name>
</gene>
<dbReference type="RefSeq" id="WP_093118569.1">
    <property type="nucleotide sequence ID" value="NZ_FNWJ01000002.1"/>
</dbReference>
<protein>
    <submittedName>
        <fullName evidence="2">Uncharacterized protein</fullName>
    </submittedName>
</protein>
<proteinExistence type="predicted"/>
<reference evidence="3" key="1">
    <citation type="submission" date="2016-10" db="EMBL/GenBank/DDBJ databases">
        <authorList>
            <person name="Varghese N."/>
            <person name="Submissions S."/>
        </authorList>
    </citation>
    <scope>NUCLEOTIDE SEQUENCE [LARGE SCALE GENOMIC DNA]</scope>
    <source>
        <strain evidence="3">ATCC 35263</strain>
    </source>
</reference>
<evidence type="ECO:0000256" key="1">
    <source>
        <dbReference type="SAM" id="Phobius"/>
    </source>
</evidence>
<sequence>MAYTLFFVGGLGFGYAAPGLWKGLCFVLPVGLALLAMVQDGVQGAIIAELALALVLTAAGLLLGLVIDRGGLRGRRREYV</sequence>
<keyword evidence="1" id="KW-0812">Transmembrane</keyword>
<evidence type="ECO:0000313" key="2">
    <source>
        <dbReference type="EMBL" id="SEH15464.1"/>
    </source>
</evidence>
<organism evidence="2 3">
    <name type="scientific">Thermoleophilum album</name>
    <dbReference type="NCBI Taxonomy" id="29539"/>
    <lineage>
        <taxon>Bacteria</taxon>
        <taxon>Bacillati</taxon>
        <taxon>Actinomycetota</taxon>
        <taxon>Thermoleophilia</taxon>
        <taxon>Thermoleophilales</taxon>
        <taxon>Thermoleophilaceae</taxon>
        <taxon>Thermoleophilum</taxon>
    </lineage>
</organism>
<name>A0A1H6G0D1_THEAL</name>
<evidence type="ECO:0000313" key="3">
    <source>
        <dbReference type="Proteomes" id="UP000222056"/>
    </source>
</evidence>
<feature type="transmembrane region" description="Helical" evidence="1">
    <location>
        <begin position="44"/>
        <end position="67"/>
    </location>
</feature>
<keyword evidence="1" id="KW-0472">Membrane</keyword>
<dbReference type="AlphaFoldDB" id="A0A1H6G0D1"/>
<keyword evidence="3" id="KW-1185">Reference proteome</keyword>
<dbReference type="EMBL" id="FNWJ01000002">
    <property type="protein sequence ID" value="SEH15464.1"/>
    <property type="molecule type" value="Genomic_DNA"/>
</dbReference>
<dbReference type="Proteomes" id="UP000222056">
    <property type="component" value="Unassembled WGS sequence"/>
</dbReference>
<feature type="transmembrane region" description="Helical" evidence="1">
    <location>
        <begin position="20"/>
        <end position="38"/>
    </location>
</feature>
<accession>A0A1H6G0D1</accession>